<comment type="caution">
    <text evidence="3">The sequence shown here is derived from an EMBL/GenBank/DDBJ whole genome shotgun (WGS) entry which is preliminary data.</text>
</comment>
<dbReference type="PROSITE" id="PS00166">
    <property type="entry name" value="ENOYL_COA_HYDRATASE"/>
    <property type="match status" value="1"/>
</dbReference>
<dbReference type="Pfam" id="PF00378">
    <property type="entry name" value="ECH_1"/>
    <property type="match status" value="1"/>
</dbReference>
<dbReference type="PANTHER" id="PTHR11941">
    <property type="entry name" value="ENOYL-COA HYDRATASE-RELATED"/>
    <property type="match status" value="1"/>
</dbReference>
<evidence type="ECO:0000256" key="2">
    <source>
        <dbReference type="RuleBase" id="RU003707"/>
    </source>
</evidence>
<dbReference type="PATRIC" id="fig|1280947.3.peg.32"/>
<comment type="similarity">
    <text evidence="1 2">Belongs to the enoyl-CoA hydratase/isomerase family.</text>
</comment>
<gene>
    <name evidence="3" type="ORF">HY30_00175</name>
</gene>
<dbReference type="GO" id="GO:0006635">
    <property type="term" value="P:fatty acid beta-oxidation"/>
    <property type="evidence" value="ECO:0007669"/>
    <property type="project" value="TreeGrafter"/>
</dbReference>
<name>A0A062UNC6_9PROT</name>
<dbReference type="CDD" id="cd06558">
    <property type="entry name" value="crotonase-like"/>
    <property type="match status" value="1"/>
</dbReference>
<dbReference type="STRING" id="1280947.HY30_00175"/>
<dbReference type="RefSeq" id="WP_051614526.1">
    <property type="nucleotide sequence ID" value="NZ_AWFG01000001.1"/>
</dbReference>
<protein>
    <recommendedName>
        <fullName evidence="5">Enoyl-CoA hydratase</fullName>
    </recommendedName>
</protein>
<evidence type="ECO:0000313" key="4">
    <source>
        <dbReference type="Proteomes" id="UP000027190"/>
    </source>
</evidence>
<keyword evidence="4" id="KW-1185">Reference proteome</keyword>
<reference evidence="3 4" key="1">
    <citation type="journal article" date="2014" name="Antonie Van Leeuwenhoek">
        <title>Hyphomonas beringensis sp. nov. and Hyphomonas chukchiensis sp. nov., isolated from surface seawater of the Bering Sea and Chukchi Sea.</title>
        <authorList>
            <person name="Li C."/>
            <person name="Lai Q."/>
            <person name="Li G."/>
            <person name="Dong C."/>
            <person name="Wang J."/>
            <person name="Liao Y."/>
            <person name="Shao Z."/>
        </authorList>
    </citation>
    <scope>NUCLEOTIDE SEQUENCE [LARGE SCALE GENOMIC DNA]</scope>
    <source>
        <strain evidence="3 4">BH-BN04-4</strain>
    </source>
</reference>
<dbReference type="EMBL" id="AWFG01000001">
    <property type="protein sequence ID" value="KCZ60780.1"/>
    <property type="molecule type" value="Genomic_DNA"/>
</dbReference>
<dbReference type="Gene3D" id="3.90.226.10">
    <property type="entry name" value="2-enoyl-CoA Hydratase, Chain A, domain 1"/>
    <property type="match status" value="1"/>
</dbReference>
<dbReference type="AlphaFoldDB" id="A0A062UNC6"/>
<organism evidence="3 4">
    <name type="scientific">Hyphomonas chukchiensis</name>
    <dbReference type="NCBI Taxonomy" id="1280947"/>
    <lineage>
        <taxon>Bacteria</taxon>
        <taxon>Pseudomonadati</taxon>
        <taxon>Pseudomonadota</taxon>
        <taxon>Alphaproteobacteria</taxon>
        <taxon>Hyphomonadales</taxon>
        <taxon>Hyphomonadaceae</taxon>
        <taxon>Hyphomonas</taxon>
    </lineage>
</organism>
<dbReference type="Proteomes" id="UP000027190">
    <property type="component" value="Unassembled WGS sequence"/>
</dbReference>
<evidence type="ECO:0008006" key="5">
    <source>
        <dbReference type="Google" id="ProtNLM"/>
    </source>
</evidence>
<accession>A0A062UNC6</accession>
<dbReference type="eggNOG" id="COG1024">
    <property type="taxonomic scope" value="Bacteria"/>
</dbReference>
<dbReference type="InterPro" id="IPR018376">
    <property type="entry name" value="Enoyl-CoA_hyd/isom_CS"/>
</dbReference>
<dbReference type="InterPro" id="IPR001753">
    <property type="entry name" value="Enoyl-CoA_hydra/iso"/>
</dbReference>
<dbReference type="GO" id="GO:0003824">
    <property type="term" value="F:catalytic activity"/>
    <property type="evidence" value="ECO:0007669"/>
    <property type="project" value="InterPro"/>
</dbReference>
<proteinExistence type="inferred from homology"/>
<sequence length="233" mass="24359">MSDQVRSSYTGGITEIIIDRPPVNALDFGTIEGLASAFEGADRKNPILVTGGGSVFSAGVDTKAFAAYTPAEKAGMIRAITRMTASLVCHPAPVIAAVNGHALGGGFVLMLCADVRLITDAASARFGLTESQAGVPFPAGPLEIIREEIEPSLLRRLTLTSQVIGSDAMMECGIADQSVPQSTLIETARARALTVAAQTAFTRVKQQVRGRLMAALRTLADSGIDPLAQSFDL</sequence>
<dbReference type="SUPFAM" id="SSF52096">
    <property type="entry name" value="ClpP/crotonase"/>
    <property type="match status" value="1"/>
</dbReference>
<evidence type="ECO:0000256" key="1">
    <source>
        <dbReference type="ARBA" id="ARBA00005254"/>
    </source>
</evidence>
<evidence type="ECO:0000313" key="3">
    <source>
        <dbReference type="EMBL" id="KCZ60780.1"/>
    </source>
</evidence>
<dbReference type="OrthoDB" id="9781757at2"/>
<dbReference type="InterPro" id="IPR029045">
    <property type="entry name" value="ClpP/crotonase-like_dom_sf"/>
</dbReference>
<dbReference type="PANTHER" id="PTHR11941:SF54">
    <property type="entry name" value="ENOYL-COA HYDRATASE, MITOCHONDRIAL"/>
    <property type="match status" value="1"/>
</dbReference>